<sequence length="134" mass="15044">MSSTSELSVAIYNAEGIYKHWNLFIDGPTPEEKIILQALGSSTRYRFDESNYNARASSDLIELVYLCHVPNSSISAIQNAAREVVIHNEFPGYNCQDYVLELLDILEQKGLINGTDAGYERRKQTVVDKQEGLA</sequence>
<name>A0A1R3R819_ASPC5</name>
<dbReference type="AlphaFoldDB" id="A0A1R3R819"/>
<reference evidence="2" key="1">
    <citation type="journal article" date="2017" name="Genome Biol.">
        <title>Comparative genomics reveals high biological diversity and specific adaptations in the industrially and medically important fungal genus Aspergillus.</title>
        <authorList>
            <person name="de Vries R.P."/>
            <person name="Riley R."/>
            <person name="Wiebenga A."/>
            <person name="Aguilar-Osorio G."/>
            <person name="Amillis S."/>
            <person name="Uchima C.A."/>
            <person name="Anderluh G."/>
            <person name="Asadollahi M."/>
            <person name="Askin M."/>
            <person name="Barry K."/>
            <person name="Battaglia E."/>
            <person name="Bayram O."/>
            <person name="Benocci T."/>
            <person name="Braus-Stromeyer S.A."/>
            <person name="Caldana C."/>
            <person name="Canovas D."/>
            <person name="Cerqueira G.C."/>
            <person name="Chen F."/>
            <person name="Chen W."/>
            <person name="Choi C."/>
            <person name="Clum A."/>
            <person name="Dos Santos R.A."/>
            <person name="Damasio A.R."/>
            <person name="Diallinas G."/>
            <person name="Emri T."/>
            <person name="Fekete E."/>
            <person name="Flipphi M."/>
            <person name="Freyberg S."/>
            <person name="Gallo A."/>
            <person name="Gournas C."/>
            <person name="Habgood R."/>
            <person name="Hainaut M."/>
            <person name="Harispe M.L."/>
            <person name="Henrissat B."/>
            <person name="Hilden K.S."/>
            <person name="Hope R."/>
            <person name="Hossain A."/>
            <person name="Karabika E."/>
            <person name="Karaffa L."/>
            <person name="Karanyi Z."/>
            <person name="Krasevec N."/>
            <person name="Kuo A."/>
            <person name="Kusch H."/>
            <person name="LaButti K."/>
            <person name="Lagendijk E.L."/>
            <person name="Lapidus A."/>
            <person name="Levasseur A."/>
            <person name="Lindquist E."/>
            <person name="Lipzen A."/>
            <person name="Logrieco A.F."/>
            <person name="MacCabe A."/>
            <person name="Maekelae M.R."/>
            <person name="Malavazi I."/>
            <person name="Melin P."/>
            <person name="Meyer V."/>
            <person name="Mielnichuk N."/>
            <person name="Miskei M."/>
            <person name="Molnar A.P."/>
            <person name="Mule G."/>
            <person name="Ngan C.Y."/>
            <person name="Orejas M."/>
            <person name="Orosz E."/>
            <person name="Ouedraogo J.P."/>
            <person name="Overkamp K.M."/>
            <person name="Park H.-S."/>
            <person name="Perrone G."/>
            <person name="Piumi F."/>
            <person name="Punt P.J."/>
            <person name="Ram A.F."/>
            <person name="Ramon A."/>
            <person name="Rauscher S."/>
            <person name="Record E."/>
            <person name="Riano-Pachon D.M."/>
            <person name="Robert V."/>
            <person name="Roehrig J."/>
            <person name="Ruller R."/>
            <person name="Salamov A."/>
            <person name="Salih N.S."/>
            <person name="Samson R.A."/>
            <person name="Sandor E."/>
            <person name="Sanguinetti M."/>
            <person name="Schuetze T."/>
            <person name="Sepcic K."/>
            <person name="Shelest E."/>
            <person name="Sherlock G."/>
            <person name="Sophianopoulou V."/>
            <person name="Squina F.M."/>
            <person name="Sun H."/>
            <person name="Susca A."/>
            <person name="Todd R.B."/>
            <person name="Tsang A."/>
            <person name="Unkles S.E."/>
            <person name="van de Wiele N."/>
            <person name="van Rossen-Uffink D."/>
            <person name="Oliveira J.V."/>
            <person name="Vesth T.C."/>
            <person name="Visser J."/>
            <person name="Yu J.-H."/>
            <person name="Zhou M."/>
            <person name="Andersen M.R."/>
            <person name="Archer D.B."/>
            <person name="Baker S.E."/>
            <person name="Benoit I."/>
            <person name="Brakhage A.A."/>
            <person name="Braus G.H."/>
            <person name="Fischer R."/>
            <person name="Frisvad J.C."/>
            <person name="Goldman G.H."/>
            <person name="Houbraken J."/>
            <person name="Oakley B."/>
            <person name="Pocsi I."/>
            <person name="Scazzocchio C."/>
            <person name="Seiboth B."/>
            <person name="vanKuyk P.A."/>
            <person name="Wortman J."/>
            <person name="Dyer P.S."/>
            <person name="Grigoriev I.V."/>
        </authorList>
    </citation>
    <scope>NUCLEOTIDE SEQUENCE [LARGE SCALE GENOMIC DNA]</scope>
    <source>
        <strain evidence="2">ITEM 5010</strain>
    </source>
</reference>
<evidence type="ECO:0000313" key="2">
    <source>
        <dbReference type="Proteomes" id="UP000188318"/>
    </source>
</evidence>
<protein>
    <submittedName>
        <fullName evidence="1">Uncharacterized protein</fullName>
    </submittedName>
</protein>
<dbReference type="OMA" id="APIHNEY"/>
<gene>
    <name evidence="1" type="ORF">ASPCADRAFT_135073</name>
</gene>
<keyword evidence="2" id="KW-1185">Reference proteome</keyword>
<evidence type="ECO:0000313" key="1">
    <source>
        <dbReference type="EMBL" id="OOF90621.1"/>
    </source>
</evidence>
<dbReference type="EMBL" id="KV907516">
    <property type="protein sequence ID" value="OOF90621.1"/>
    <property type="molecule type" value="Genomic_DNA"/>
</dbReference>
<accession>A0A1R3R819</accession>
<organism evidence="1 2">
    <name type="scientific">Aspergillus carbonarius (strain ITEM 5010)</name>
    <dbReference type="NCBI Taxonomy" id="602072"/>
    <lineage>
        <taxon>Eukaryota</taxon>
        <taxon>Fungi</taxon>
        <taxon>Dikarya</taxon>
        <taxon>Ascomycota</taxon>
        <taxon>Pezizomycotina</taxon>
        <taxon>Eurotiomycetes</taxon>
        <taxon>Eurotiomycetidae</taxon>
        <taxon>Eurotiales</taxon>
        <taxon>Aspergillaceae</taxon>
        <taxon>Aspergillus</taxon>
        <taxon>Aspergillus subgen. Circumdati</taxon>
    </lineage>
</organism>
<dbReference type="InterPro" id="IPR046670">
    <property type="entry name" value="DUF6540"/>
</dbReference>
<dbReference type="Proteomes" id="UP000188318">
    <property type="component" value="Unassembled WGS sequence"/>
</dbReference>
<dbReference type="VEuPathDB" id="FungiDB:ASPCADRAFT_135073"/>
<dbReference type="Pfam" id="PF20174">
    <property type="entry name" value="DUF6540"/>
    <property type="match status" value="1"/>
</dbReference>
<dbReference type="OrthoDB" id="37659at2759"/>
<proteinExistence type="predicted"/>